<evidence type="ECO:0000256" key="5">
    <source>
        <dbReference type="HAMAP-Rule" id="MF_00014"/>
    </source>
</evidence>
<keyword evidence="1 5" id="KW-0963">Cytoplasm</keyword>
<dbReference type="EMBL" id="WTVM01000035">
    <property type="protein sequence ID" value="NMG02865.1"/>
    <property type="molecule type" value="Genomic_DNA"/>
</dbReference>
<dbReference type="PANTHER" id="PTHR33692">
    <property type="entry name" value="RIBOSOME MATURATION FACTOR RIMM"/>
    <property type="match status" value="1"/>
</dbReference>
<name>A0A972FDS8_9RHOO</name>
<sequence>MMVLGRVSAPFGIKGWLKIQPFGDDPLSWAEMPEWWISPDADAPPEQWRATRQLACQQHGPGLIVQLEVSPDRNSAEALKGWFVGAPREAMPAPADDEYFWGDLIGMQVVNLAGESLGKVDSLLSTGAHDVLRIIDDESERLIPFVANYVIEVDAKDGYIRVDWQKDW</sequence>
<evidence type="ECO:0000256" key="3">
    <source>
        <dbReference type="ARBA" id="ARBA00022552"/>
    </source>
</evidence>
<dbReference type="HAMAP" id="MF_00014">
    <property type="entry name" value="Ribosome_mat_RimM"/>
    <property type="match status" value="1"/>
</dbReference>
<evidence type="ECO:0000256" key="1">
    <source>
        <dbReference type="ARBA" id="ARBA00022490"/>
    </source>
</evidence>
<dbReference type="GO" id="GO:0005737">
    <property type="term" value="C:cytoplasm"/>
    <property type="evidence" value="ECO:0007669"/>
    <property type="project" value="UniProtKB-SubCell"/>
</dbReference>
<comment type="subunit">
    <text evidence="5">Binds ribosomal protein uS19.</text>
</comment>
<evidence type="ECO:0000313" key="9">
    <source>
        <dbReference type="Proteomes" id="UP000599523"/>
    </source>
</evidence>
<comment type="subcellular location">
    <subcellularLocation>
        <location evidence="5">Cytoplasm</location>
    </subcellularLocation>
</comment>
<comment type="caution">
    <text evidence="8">The sequence shown here is derived from an EMBL/GenBank/DDBJ whole genome shotgun (WGS) entry which is preliminary data.</text>
</comment>
<feature type="domain" description="Ribosome maturation factor RimM PRC barrel" evidence="7">
    <location>
        <begin position="101"/>
        <end position="168"/>
    </location>
</feature>
<comment type="function">
    <text evidence="5">An accessory protein needed during the final step in the assembly of 30S ribosomal subunit, possibly for assembly of the head region. Essential for efficient processing of 16S rRNA. May be needed both before and after RbfA during the maturation of 16S rRNA. It has affinity for free ribosomal 30S subunits but not for 70S ribosomes.</text>
</comment>
<dbReference type="InterPro" id="IPR002676">
    <property type="entry name" value="RimM_N"/>
</dbReference>
<keyword evidence="9" id="KW-1185">Reference proteome</keyword>
<dbReference type="GO" id="GO:0005840">
    <property type="term" value="C:ribosome"/>
    <property type="evidence" value="ECO:0007669"/>
    <property type="project" value="InterPro"/>
</dbReference>
<dbReference type="SUPFAM" id="SSF50346">
    <property type="entry name" value="PRC-barrel domain"/>
    <property type="match status" value="1"/>
</dbReference>
<evidence type="ECO:0000259" key="7">
    <source>
        <dbReference type="Pfam" id="PF24986"/>
    </source>
</evidence>
<dbReference type="Pfam" id="PF01782">
    <property type="entry name" value="RimM"/>
    <property type="match status" value="1"/>
</dbReference>
<dbReference type="Gene3D" id="2.40.30.60">
    <property type="entry name" value="RimM"/>
    <property type="match status" value="1"/>
</dbReference>
<dbReference type="InterPro" id="IPR036976">
    <property type="entry name" value="RimM_N_sf"/>
</dbReference>
<comment type="similarity">
    <text evidence="5">Belongs to the RimM family.</text>
</comment>
<evidence type="ECO:0000313" key="8">
    <source>
        <dbReference type="EMBL" id="NMG02865.1"/>
    </source>
</evidence>
<evidence type="ECO:0000256" key="4">
    <source>
        <dbReference type="ARBA" id="ARBA00023186"/>
    </source>
</evidence>
<dbReference type="InterPro" id="IPR056792">
    <property type="entry name" value="PRC_RimM"/>
</dbReference>
<evidence type="ECO:0000259" key="6">
    <source>
        <dbReference type="Pfam" id="PF01782"/>
    </source>
</evidence>
<dbReference type="PANTHER" id="PTHR33692:SF1">
    <property type="entry name" value="RIBOSOME MATURATION FACTOR RIMM"/>
    <property type="match status" value="1"/>
</dbReference>
<keyword evidence="2 5" id="KW-0690">Ribosome biogenesis</keyword>
<dbReference type="AlphaFoldDB" id="A0A972FDS8"/>
<dbReference type="SUPFAM" id="SSF50447">
    <property type="entry name" value="Translation proteins"/>
    <property type="match status" value="1"/>
</dbReference>
<keyword evidence="3 5" id="KW-0698">rRNA processing</keyword>
<dbReference type="GO" id="GO:0042274">
    <property type="term" value="P:ribosomal small subunit biogenesis"/>
    <property type="evidence" value="ECO:0007669"/>
    <property type="project" value="UniProtKB-UniRule"/>
</dbReference>
<proteinExistence type="inferred from homology"/>
<dbReference type="RefSeq" id="WP_168987631.1">
    <property type="nucleotide sequence ID" value="NZ_CAWPHM010000259.1"/>
</dbReference>
<dbReference type="InterPro" id="IPR011033">
    <property type="entry name" value="PRC_barrel-like_sf"/>
</dbReference>
<comment type="domain">
    <text evidence="5">The PRC barrel domain binds ribosomal protein uS19.</text>
</comment>
<protein>
    <recommendedName>
        <fullName evidence="5">Ribosome maturation factor RimM</fullName>
    </recommendedName>
</protein>
<reference evidence="8" key="1">
    <citation type="submission" date="2019-12" db="EMBL/GenBank/DDBJ databases">
        <title>Comparative genomics gives insights into the taxonomy of the Azoarcus-Aromatoleum group and reveals separate origins of nif in the plant-associated Azoarcus and non-plant-associated Aromatoleum sub-groups.</title>
        <authorList>
            <person name="Lafos M."/>
            <person name="Maluk M."/>
            <person name="Batista M."/>
            <person name="Junghare M."/>
            <person name="Carmona M."/>
            <person name="Faoro H."/>
            <person name="Cruz L.M."/>
            <person name="Battistoni F."/>
            <person name="De Souza E."/>
            <person name="Pedrosa F."/>
            <person name="Chen W.-M."/>
            <person name="Poole P.S."/>
            <person name="Dixon R.A."/>
            <person name="James E.K."/>
        </authorList>
    </citation>
    <scope>NUCLEOTIDE SEQUENCE</scope>
    <source>
        <strain evidence="8">NSC3</strain>
    </source>
</reference>
<feature type="domain" description="RimM N-terminal" evidence="6">
    <location>
        <begin position="4"/>
        <end position="89"/>
    </location>
</feature>
<dbReference type="NCBIfam" id="TIGR02273">
    <property type="entry name" value="16S_RimM"/>
    <property type="match status" value="1"/>
</dbReference>
<keyword evidence="4 5" id="KW-0143">Chaperone</keyword>
<evidence type="ECO:0000256" key="2">
    <source>
        <dbReference type="ARBA" id="ARBA00022517"/>
    </source>
</evidence>
<organism evidence="8 9">
    <name type="scientific">Azoarcus taiwanensis</name>
    <dbReference type="NCBI Taxonomy" id="666964"/>
    <lineage>
        <taxon>Bacteria</taxon>
        <taxon>Pseudomonadati</taxon>
        <taxon>Pseudomonadota</taxon>
        <taxon>Betaproteobacteria</taxon>
        <taxon>Rhodocyclales</taxon>
        <taxon>Zoogloeaceae</taxon>
        <taxon>Azoarcus</taxon>
    </lineage>
</organism>
<dbReference type="Pfam" id="PF24986">
    <property type="entry name" value="PRC_RimM"/>
    <property type="match status" value="1"/>
</dbReference>
<dbReference type="InterPro" id="IPR011961">
    <property type="entry name" value="RimM"/>
</dbReference>
<gene>
    <name evidence="5 8" type="primary">rimM</name>
    <name evidence="8" type="ORF">GPA21_07755</name>
</gene>
<accession>A0A972FDS8</accession>
<dbReference type="Proteomes" id="UP000599523">
    <property type="component" value="Unassembled WGS sequence"/>
</dbReference>
<dbReference type="Gene3D" id="2.30.30.240">
    <property type="entry name" value="PRC-barrel domain"/>
    <property type="match status" value="1"/>
</dbReference>
<dbReference type="InterPro" id="IPR009000">
    <property type="entry name" value="Transl_B-barrel_sf"/>
</dbReference>
<dbReference type="GO" id="GO:0006364">
    <property type="term" value="P:rRNA processing"/>
    <property type="evidence" value="ECO:0007669"/>
    <property type="project" value="UniProtKB-UniRule"/>
</dbReference>
<dbReference type="GO" id="GO:0043022">
    <property type="term" value="F:ribosome binding"/>
    <property type="evidence" value="ECO:0007669"/>
    <property type="project" value="InterPro"/>
</dbReference>